<sequence length="33" mass="3752">MQETRVDVGCVDEEIRAVAFAPWRFVELGEVLS</sequence>
<comment type="caution">
    <text evidence="1">The sequence shown here is derived from an EMBL/GenBank/DDBJ whole genome shotgun (WGS) entry which is preliminary data.</text>
</comment>
<evidence type="ECO:0000313" key="1">
    <source>
        <dbReference type="EMBL" id="GFD60453.1"/>
    </source>
</evidence>
<dbReference type="EMBL" id="BKCJ011877870">
    <property type="protein sequence ID" value="GFD60453.1"/>
    <property type="molecule type" value="Genomic_DNA"/>
</dbReference>
<gene>
    <name evidence="1" type="ORF">Tci_932422</name>
</gene>
<accession>A0A699XMI6</accession>
<proteinExistence type="predicted"/>
<protein>
    <submittedName>
        <fullName evidence="1">Uncharacterized protein</fullName>
    </submittedName>
</protein>
<organism evidence="1">
    <name type="scientific">Tanacetum cinerariifolium</name>
    <name type="common">Dalmatian daisy</name>
    <name type="synonym">Chrysanthemum cinerariifolium</name>
    <dbReference type="NCBI Taxonomy" id="118510"/>
    <lineage>
        <taxon>Eukaryota</taxon>
        <taxon>Viridiplantae</taxon>
        <taxon>Streptophyta</taxon>
        <taxon>Embryophyta</taxon>
        <taxon>Tracheophyta</taxon>
        <taxon>Spermatophyta</taxon>
        <taxon>Magnoliopsida</taxon>
        <taxon>eudicotyledons</taxon>
        <taxon>Gunneridae</taxon>
        <taxon>Pentapetalae</taxon>
        <taxon>asterids</taxon>
        <taxon>campanulids</taxon>
        <taxon>Asterales</taxon>
        <taxon>Asteraceae</taxon>
        <taxon>Asteroideae</taxon>
        <taxon>Anthemideae</taxon>
        <taxon>Anthemidinae</taxon>
        <taxon>Tanacetum</taxon>
    </lineage>
</organism>
<dbReference type="AlphaFoldDB" id="A0A699XMI6"/>
<name>A0A699XMI6_TANCI</name>
<feature type="non-terminal residue" evidence="1">
    <location>
        <position position="33"/>
    </location>
</feature>
<reference evidence="1" key="1">
    <citation type="journal article" date="2019" name="Sci. Rep.">
        <title>Draft genome of Tanacetum cinerariifolium, the natural source of mosquito coil.</title>
        <authorList>
            <person name="Yamashiro T."/>
            <person name="Shiraishi A."/>
            <person name="Satake H."/>
            <person name="Nakayama K."/>
        </authorList>
    </citation>
    <scope>NUCLEOTIDE SEQUENCE</scope>
</reference>